<protein>
    <submittedName>
        <fullName evidence="6">Ribonucleases MRP and P protein subunit, putative</fullName>
        <ecNumber evidence="6">3.1.26.5</ecNumber>
    </submittedName>
</protein>
<dbReference type="GO" id="GO:0004526">
    <property type="term" value="F:ribonuclease P activity"/>
    <property type="evidence" value="ECO:0007669"/>
    <property type="project" value="UniProtKB-EC"/>
</dbReference>
<feature type="region of interest" description="Disordered" evidence="4">
    <location>
        <begin position="277"/>
        <end position="324"/>
    </location>
</feature>
<reference evidence="6 7" key="1">
    <citation type="journal article" date="2009" name="Genome Res.">
        <title>Comparative genomics of the fungal pathogens Candida dubliniensis and Candida albicans.</title>
        <authorList>
            <person name="Jackson A.P."/>
            <person name="Gamble J.A."/>
            <person name="Yeomans T."/>
            <person name="Moran G.P."/>
            <person name="Saunders D."/>
            <person name="Harris D."/>
            <person name="Aslett M."/>
            <person name="Barrell J.F."/>
            <person name="Butler G."/>
            <person name="Citiulo F."/>
            <person name="Coleman D.C."/>
            <person name="de Groot P.W.J."/>
            <person name="Goodwin T.J."/>
            <person name="Quail M.A."/>
            <person name="McQuillan J."/>
            <person name="Munro C.A."/>
            <person name="Pain A."/>
            <person name="Poulter R.T."/>
            <person name="Rajandream M.A."/>
            <person name="Renauld H."/>
            <person name="Spiering M.J."/>
            <person name="Tivey A."/>
            <person name="Gow N.A.R."/>
            <person name="Barrell B."/>
            <person name="Sullivan D.J."/>
            <person name="Berriman M."/>
        </authorList>
    </citation>
    <scope>NUCLEOTIDE SEQUENCE [LARGE SCALE GENOMIC DNA]</scope>
    <source>
        <strain evidence="7">CD36 / ATCC MYA-646 / CBS 7987 / NCPF 3949 / NRRL Y-17841</strain>
    </source>
</reference>
<dbReference type="GO" id="GO:0005655">
    <property type="term" value="C:nucleolar ribonuclease P complex"/>
    <property type="evidence" value="ECO:0007669"/>
    <property type="project" value="TreeGrafter"/>
</dbReference>
<dbReference type="EC" id="3.1.26.5" evidence="6"/>
<dbReference type="VEuPathDB" id="FungiDB:CD36_03540"/>
<organism evidence="6 7">
    <name type="scientific">Candida dubliniensis (strain CD36 / ATCC MYA-646 / CBS 7987 / NCPF 3949 / NRRL Y-17841)</name>
    <name type="common">Yeast</name>
    <dbReference type="NCBI Taxonomy" id="573826"/>
    <lineage>
        <taxon>Eukaryota</taxon>
        <taxon>Fungi</taxon>
        <taxon>Dikarya</taxon>
        <taxon>Ascomycota</taxon>
        <taxon>Saccharomycotina</taxon>
        <taxon>Pichiomycetes</taxon>
        <taxon>Debaryomycetaceae</taxon>
        <taxon>Candida/Lodderomyces clade</taxon>
        <taxon>Candida</taxon>
    </lineage>
</organism>
<evidence type="ECO:0000256" key="3">
    <source>
        <dbReference type="ARBA" id="ARBA00022694"/>
    </source>
</evidence>
<dbReference type="PANTHER" id="PTHR13031">
    <property type="entry name" value="RIBONUCLEASE P SUBUNIT P30"/>
    <property type="match status" value="1"/>
</dbReference>
<dbReference type="SUPFAM" id="SSF89550">
    <property type="entry name" value="PHP domain-like"/>
    <property type="match status" value="1"/>
</dbReference>
<dbReference type="KEGG" id="cdu:CD36_03540"/>
<dbReference type="GO" id="GO:0003723">
    <property type="term" value="F:RNA binding"/>
    <property type="evidence" value="ECO:0007669"/>
    <property type="project" value="TreeGrafter"/>
</dbReference>
<evidence type="ECO:0000313" key="7">
    <source>
        <dbReference type="Proteomes" id="UP000002605"/>
    </source>
</evidence>
<dbReference type="GeneID" id="8044562"/>
<dbReference type="HOGENOM" id="CLU_048451_3_0_1"/>
<evidence type="ECO:0000256" key="4">
    <source>
        <dbReference type="SAM" id="MobiDB-lite"/>
    </source>
</evidence>
<dbReference type="PANTHER" id="PTHR13031:SF0">
    <property type="entry name" value="RIBONUCLEASE P PROTEIN SUBUNIT P30"/>
    <property type="match status" value="1"/>
</dbReference>
<dbReference type="GO" id="GO:0008033">
    <property type="term" value="P:tRNA processing"/>
    <property type="evidence" value="ECO:0007669"/>
    <property type="project" value="UniProtKB-KW"/>
</dbReference>
<evidence type="ECO:0000313" key="6">
    <source>
        <dbReference type="EMBL" id="CAX44614.1"/>
    </source>
</evidence>
<accession>B9W7F5</accession>
<dbReference type="eggNOG" id="KOG2363">
    <property type="taxonomic scope" value="Eukaryota"/>
</dbReference>
<keyword evidence="3" id="KW-0819">tRNA processing</keyword>
<dbReference type="CGD" id="CAL0000160263">
    <property type="gene designation" value="Cd36_03540"/>
</dbReference>
<gene>
    <name evidence="5" type="ordered locus">Cd36_03540</name>
    <name evidence="6" type="ORF">CD36_03540</name>
</gene>
<evidence type="ECO:0000313" key="5">
    <source>
        <dbReference type="CGD" id="CAL0000160263"/>
    </source>
</evidence>
<dbReference type="AlphaFoldDB" id="B9W7F5"/>
<dbReference type="EMBL" id="FM992688">
    <property type="protein sequence ID" value="CAX44614.1"/>
    <property type="molecule type" value="Genomic_DNA"/>
</dbReference>
<evidence type="ECO:0000256" key="2">
    <source>
        <dbReference type="ARBA" id="ARBA00007331"/>
    </source>
</evidence>
<dbReference type="FunFam" id="3.20.20.140:FF:000188">
    <property type="entry name" value="RNA-binding RNA processing protein"/>
    <property type="match status" value="1"/>
</dbReference>
<comment type="subcellular location">
    <subcellularLocation>
        <location evidence="1">Nucleus</location>
    </subcellularLocation>
</comment>
<proteinExistence type="inferred from homology"/>
<dbReference type="Pfam" id="PF01876">
    <property type="entry name" value="RNase_P_p30"/>
    <property type="match status" value="1"/>
</dbReference>
<dbReference type="InterPro" id="IPR002738">
    <property type="entry name" value="RNase_P_p30"/>
</dbReference>
<keyword evidence="6" id="KW-0378">Hydrolase</keyword>
<name>B9W7F5_CANDC</name>
<dbReference type="OrthoDB" id="17948at2759"/>
<dbReference type="InterPro" id="IPR016195">
    <property type="entry name" value="Pol/histidinol_Pase-like"/>
</dbReference>
<dbReference type="Gene3D" id="3.20.20.140">
    <property type="entry name" value="Metal-dependent hydrolases"/>
    <property type="match status" value="1"/>
</dbReference>
<comment type="similarity">
    <text evidence="2">Belongs to the eukaryotic/archaeal RNase P protein component 3 family.</text>
</comment>
<evidence type="ECO:0000256" key="1">
    <source>
        <dbReference type="ARBA" id="ARBA00004123"/>
    </source>
</evidence>
<dbReference type="Proteomes" id="UP000002605">
    <property type="component" value="Chromosome 1"/>
</dbReference>
<sequence>MSYDLNIPWPINNYDKSPTLQQLTNLRNIIITNYSLGITHQVINFQISLESVKIPIATTNNNINPIPKDQLLNELLPKFPKLKLFTRLTLVVNDSSKLPQLGKLQNHFDIIALQPLNEKVLQLSILNLDIDLISINLSSKLSFYLKFKTLNNATEKGIKFEICYSQLISGNNNNSCGGYVDDSINANLIKKNFFNNVLQLIRGCRSRGIIISSGAQNPLQLRNLSDILILLKTLSSSPLDLSKNNCQKFITINPQRVLINGKLKQKSYRQTIVVNNNSDLLQDNKPQKESTGGSSSSSSSGGGGFKKKLDDTSSGRLLKKRKTK</sequence>
<keyword evidence="7" id="KW-1185">Reference proteome</keyword>
<dbReference type="RefSeq" id="XP_002417026.1">
    <property type="nucleotide sequence ID" value="XM_002416981.1"/>
</dbReference>